<dbReference type="EC" id="3.6.1.66" evidence="2"/>
<comment type="caution">
    <text evidence="2">The sequence shown here is derived from an EMBL/GenBank/DDBJ whole genome shotgun (WGS) entry which is preliminary data.</text>
</comment>
<keyword evidence="3" id="KW-1185">Reference proteome</keyword>
<dbReference type="SUPFAM" id="SSF101386">
    <property type="entry name" value="all-alpha NTP pyrophosphatases"/>
    <property type="match status" value="1"/>
</dbReference>
<dbReference type="InterPro" id="IPR011551">
    <property type="entry name" value="NTP_PyrPHydrolase_MazG"/>
</dbReference>
<dbReference type="InterPro" id="IPR004518">
    <property type="entry name" value="MazG-like_dom"/>
</dbReference>
<dbReference type="Gene3D" id="1.10.287.1080">
    <property type="entry name" value="MazG-like"/>
    <property type="match status" value="1"/>
</dbReference>
<sequence>MGSEAAGTEPALLRLVEVMDRLRRECPWDREQTHTSLTRYLLEETHEVLEAIDTGDLDHLREELGDLLMQVYFHARIAQETPRDQGGFDLEDVAAGIADKLVRRHPHVFAGVEVADADEVERNWEAIKAQEKQRSGPTEGIPASLPALAYADKVLGRLHRQGADVTLPEDAGIGARLLALVAEARSQGLDPETELRVAVRHLVEAFPG</sequence>
<dbReference type="PANTHER" id="PTHR30522">
    <property type="entry name" value="NUCLEOSIDE TRIPHOSPHATE PYROPHOSPHOHYDROLASE"/>
    <property type="match status" value="1"/>
</dbReference>
<dbReference type="GO" id="GO:0036220">
    <property type="term" value="F:ITP diphosphatase activity"/>
    <property type="evidence" value="ECO:0007669"/>
    <property type="project" value="UniProtKB-EC"/>
</dbReference>
<dbReference type="EMBL" id="JAVDYG010000001">
    <property type="protein sequence ID" value="MDR7363822.1"/>
    <property type="molecule type" value="Genomic_DNA"/>
</dbReference>
<gene>
    <name evidence="2" type="ORF">J2S63_003375</name>
</gene>
<dbReference type="NCBIfam" id="TIGR00444">
    <property type="entry name" value="mazG"/>
    <property type="match status" value="1"/>
</dbReference>
<dbReference type="PANTHER" id="PTHR30522:SF0">
    <property type="entry name" value="NUCLEOSIDE TRIPHOSPHATE PYROPHOSPHOHYDROLASE"/>
    <property type="match status" value="1"/>
</dbReference>
<proteinExistence type="predicted"/>
<feature type="domain" description="NTP pyrophosphohydrolase MazG-like" evidence="1">
    <location>
        <begin position="32"/>
        <end position="109"/>
    </location>
</feature>
<protein>
    <submittedName>
        <fullName evidence="2">XTP/dITP diphosphohydrolase</fullName>
        <ecNumber evidence="2">3.6.1.66</ecNumber>
    </submittedName>
</protein>
<dbReference type="Proteomes" id="UP001183648">
    <property type="component" value="Unassembled WGS sequence"/>
</dbReference>
<accession>A0ABU2BZL6</accession>
<dbReference type="InterPro" id="IPR048015">
    <property type="entry name" value="NTP-PPase_MazG-like_N"/>
</dbReference>
<dbReference type="RefSeq" id="WP_310304678.1">
    <property type="nucleotide sequence ID" value="NZ_BAAAPS010000005.1"/>
</dbReference>
<evidence type="ECO:0000313" key="3">
    <source>
        <dbReference type="Proteomes" id="UP001183648"/>
    </source>
</evidence>
<name>A0ABU2BZL6_9ACTN</name>
<dbReference type="Pfam" id="PF03819">
    <property type="entry name" value="MazG"/>
    <property type="match status" value="1"/>
</dbReference>
<evidence type="ECO:0000313" key="2">
    <source>
        <dbReference type="EMBL" id="MDR7363822.1"/>
    </source>
</evidence>
<dbReference type="CDD" id="cd11528">
    <property type="entry name" value="NTP-PPase_MazG_Nterm"/>
    <property type="match status" value="1"/>
</dbReference>
<organism evidence="2 3">
    <name type="scientific">Nocardioides marmoribigeumensis</name>
    <dbReference type="NCBI Taxonomy" id="433649"/>
    <lineage>
        <taxon>Bacteria</taxon>
        <taxon>Bacillati</taxon>
        <taxon>Actinomycetota</taxon>
        <taxon>Actinomycetes</taxon>
        <taxon>Propionibacteriales</taxon>
        <taxon>Nocardioidaceae</taxon>
        <taxon>Nocardioides</taxon>
    </lineage>
</organism>
<keyword evidence="2" id="KW-0378">Hydrolase</keyword>
<reference evidence="2 3" key="1">
    <citation type="submission" date="2023-07" db="EMBL/GenBank/DDBJ databases">
        <title>Sequencing the genomes of 1000 actinobacteria strains.</title>
        <authorList>
            <person name="Klenk H.-P."/>
        </authorList>
    </citation>
    <scope>NUCLEOTIDE SEQUENCE [LARGE SCALE GENOMIC DNA]</scope>
    <source>
        <strain evidence="2 3">DSM 19426</strain>
    </source>
</reference>
<evidence type="ECO:0000259" key="1">
    <source>
        <dbReference type="Pfam" id="PF03819"/>
    </source>
</evidence>